<evidence type="ECO:0000256" key="5">
    <source>
        <dbReference type="PIRSR" id="PIRSR000446-1"/>
    </source>
</evidence>
<protein>
    <recommendedName>
        <fullName evidence="4">Malonyl CoA-acyl carrier protein transacylase</fullName>
        <ecNumber evidence="4">2.3.1.39</ecNumber>
    </recommendedName>
</protein>
<dbReference type="InterPro" id="IPR016036">
    <property type="entry name" value="Malonyl_transacylase_ACP-bd"/>
</dbReference>
<evidence type="ECO:0000256" key="3">
    <source>
        <dbReference type="ARBA" id="ARBA00048462"/>
    </source>
</evidence>
<reference evidence="7 8" key="1">
    <citation type="journal article" date="2015" name="Genome Announc.">
        <title>Expanding the biotechnology potential of lactobacilli through comparative genomics of 213 strains and associated genera.</title>
        <authorList>
            <person name="Sun Z."/>
            <person name="Harris H.M."/>
            <person name="McCann A."/>
            <person name="Guo C."/>
            <person name="Argimon S."/>
            <person name="Zhang W."/>
            <person name="Yang X."/>
            <person name="Jeffery I.B."/>
            <person name="Cooney J.C."/>
            <person name="Kagawa T.F."/>
            <person name="Liu W."/>
            <person name="Song Y."/>
            <person name="Salvetti E."/>
            <person name="Wrobel A."/>
            <person name="Rasinkangas P."/>
            <person name="Parkhill J."/>
            <person name="Rea M.C."/>
            <person name="O'Sullivan O."/>
            <person name="Ritari J."/>
            <person name="Douillard F.P."/>
            <person name="Paul Ross R."/>
            <person name="Yang R."/>
            <person name="Briner A.E."/>
            <person name="Felis G.E."/>
            <person name="de Vos W.M."/>
            <person name="Barrangou R."/>
            <person name="Klaenhammer T.R."/>
            <person name="Caufield P.W."/>
            <person name="Cui Y."/>
            <person name="Zhang H."/>
            <person name="O'Toole P.W."/>
        </authorList>
    </citation>
    <scope>NUCLEOTIDE SEQUENCE [LARGE SCALE GENOMIC DNA]</scope>
    <source>
        <strain evidence="7 8">DSM 19909</strain>
    </source>
</reference>
<dbReference type="EC" id="2.3.1.39" evidence="4"/>
<dbReference type="InterPro" id="IPR014043">
    <property type="entry name" value="Acyl_transferase_dom"/>
</dbReference>
<dbReference type="InterPro" id="IPR016035">
    <property type="entry name" value="Acyl_Trfase/lysoPLipase"/>
</dbReference>
<evidence type="ECO:0000256" key="1">
    <source>
        <dbReference type="ARBA" id="ARBA00022679"/>
    </source>
</evidence>
<comment type="similarity">
    <text evidence="4">Belongs to the fabD family.</text>
</comment>
<dbReference type="PANTHER" id="PTHR42681">
    <property type="entry name" value="MALONYL-COA-ACYL CARRIER PROTEIN TRANSACYLASE, MITOCHONDRIAL"/>
    <property type="match status" value="1"/>
</dbReference>
<comment type="catalytic activity">
    <reaction evidence="3 4">
        <text>holo-[ACP] + malonyl-CoA = malonyl-[ACP] + CoA</text>
        <dbReference type="Rhea" id="RHEA:41792"/>
        <dbReference type="Rhea" id="RHEA-COMP:9623"/>
        <dbReference type="Rhea" id="RHEA-COMP:9685"/>
        <dbReference type="ChEBI" id="CHEBI:57287"/>
        <dbReference type="ChEBI" id="CHEBI:57384"/>
        <dbReference type="ChEBI" id="CHEBI:64479"/>
        <dbReference type="ChEBI" id="CHEBI:78449"/>
        <dbReference type="EC" id="2.3.1.39"/>
    </reaction>
</comment>
<organism evidence="7 8">
    <name type="scientific">Secundilactobacillus odoratitofui DSM 19909 = JCM 15043</name>
    <dbReference type="NCBI Taxonomy" id="1423776"/>
    <lineage>
        <taxon>Bacteria</taxon>
        <taxon>Bacillati</taxon>
        <taxon>Bacillota</taxon>
        <taxon>Bacilli</taxon>
        <taxon>Lactobacillales</taxon>
        <taxon>Lactobacillaceae</taxon>
        <taxon>Secundilactobacillus</taxon>
    </lineage>
</organism>
<dbReference type="Gene3D" id="3.40.366.10">
    <property type="entry name" value="Malonyl-Coenzyme A Acyl Carrier Protein, domain 2"/>
    <property type="match status" value="1"/>
</dbReference>
<dbReference type="PANTHER" id="PTHR42681:SF1">
    <property type="entry name" value="MALONYL-COA-ACYL CARRIER PROTEIN TRANSACYLASE, MITOCHONDRIAL"/>
    <property type="match status" value="1"/>
</dbReference>
<dbReference type="Pfam" id="PF00698">
    <property type="entry name" value="Acyl_transf_1"/>
    <property type="match status" value="1"/>
</dbReference>
<feature type="domain" description="Malonyl-CoA:ACP transacylase (MAT)" evidence="6">
    <location>
        <begin position="10"/>
        <end position="313"/>
    </location>
</feature>
<evidence type="ECO:0000313" key="8">
    <source>
        <dbReference type="Proteomes" id="UP000051160"/>
    </source>
</evidence>
<dbReference type="SUPFAM" id="SSF52151">
    <property type="entry name" value="FabD/lysophospholipase-like"/>
    <property type="match status" value="1"/>
</dbReference>
<accession>A0A0R1LXN8</accession>
<dbReference type="PIRSF" id="PIRSF000446">
    <property type="entry name" value="Mct"/>
    <property type="match status" value="1"/>
</dbReference>
<dbReference type="PATRIC" id="fig|1423776.4.peg.958"/>
<keyword evidence="1 4" id="KW-0808">Transferase</keyword>
<dbReference type="Proteomes" id="UP000051160">
    <property type="component" value="Unassembled WGS sequence"/>
</dbReference>
<keyword evidence="2 4" id="KW-0012">Acyltransferase</keyword>
<dbReference type="SMART" id="SM00827">
    <property type="entry name" value="PKS_AT"/>
    <property type="match status" value="1"/>
</dbReference>
<name>A0A0R1LXN8_9LACO</name>
<evidence type="ECO:0000313" key="7">
    <source>
        <dbReference type="EMBL" id="KRK97972.1"/>
    </source>
</evidence>
<evidence type="ECO:0000256" key="2">
    <source>
        <dbReference type="ARBA" id="ARBA00023315"/>
    </source>
</evidence>
<dbReference type="EMBL" id="AZEE01000028">
    <property type="protein sequence ID" value="KRK97972.1"/>
    <property type="molecule type" value="Genomic_DNA"/>
</dbReference>
<keyword evidence="8" id="KW-1185">Reference proteome</keyword>
<dbReference type="AlphaFoldDB" id="A0A0R1LXN8"/>
<dbReference type="STRING" id="1423776.FD04_GL000949"/>
<dbReference type="GO" id="GO:0004314">
    <property type="term" value="F:[acyl-carrier-protein] S-malonyltransferase activity"/>
    <property type="evidence" value="ECO:0007669"/>
    <property type="project" value="UniProtKB-EC"/>
</dbReference>
<feature type="active site" evidence="5">
    <location>
        <position position="95"/>
    </location>
</feature>
<gene>
    <name evidence="7" type="ORF">FD04_GL000949</name>
</gene>
<comment type="caution">
    <text evidence="7">The sequence shown here is derived from an EMBL/GenBank/DDBJ whole genome shotgun (WGS) entry which is preliminary data.</text>
</comment>
<dbReference type="SUPFAM" id="SSF55048">
    <property type="entry name" value="Probable ACP-binding domain of malonyl-CoA ACP transacylase"/>
    <property type="match status" value="1"/>
</dbReference>
<dbReference type="Gene3D" id="3.30.70.250">
    <property type="entry name" value="Malonyl-CoA ACP transacylase, ACP-binding"/>
    <property type="match status" value="1"/>
</dbReference>
<dbReference type="InterPro" id="IPR001227">
    <property type="entry name" value="Ac_transferase_dom_sf"/>
</dbReference>
<evidence type="ECO:0000256" key="4">
    <source>
        <dbReference type="PIRNR" id="PIRNR000446"/>
    </source>
</evidence>
<sequence length="314" mass="33407">MGNNLKIGLLFSGQGAQKTGMGQTLYTQNSVYRSVIDQASETLELDLPHLYFDADAESTLNETQYTQPAIVAMSLAIFETVKAQLPEIAGGIGLSLGEYSALAASGYLSVDEALRLVKTRGALMQRASDLKPSKMVAVMNTPVSLIEEACTAGSSEGTVAIANINTPKQVVIGGDVTAVDAAMAFLTAHDVSRTVTLNVSGAFHTPLMKPAQAKLNQALATVNWQSGQFPVISTTTGQAFKPETLTTTLTDQLISPTRFVTAIESLGQQVDAVIELGPGKTLMSFARKTVKGIDYYHIEDIDTLTETISKLRGE</sequence>
<feature type="active site" evidence="5">
    <location>
        <position position="204"/>
    </location>
</feature>
<proteinExistence type="inferred from homology"/>
<evidence type="ECO:0000259" key="6">
    <source>
        <dbReference type="SMART" id="SM00827"/>
    </source>
</evidence>
<dbReference type="InterPro" id="IPR050858">
    <property type="entry name" value="Mal-CoA-ACP_Trans/PKS_FabD"/>
</dbReference>
<dbReference type="InterPro" id="IPR024925">
    <property type="entry name" value="Malonyl_CoA-ACP_transAc"/>
</dbReference>
<dbReference type="GO" id="GO:0006633">
    <property type="term" value="P:fatty acid biosynthetic process"/>
    <property type="evidence" value="ECO:0007669"/>
    <property type="project" value="TreeGrafter"/>
</dbReference>